<feature type="region of interest" description="Disordered" evidence="7">
    <location>
        <begin position="143"/>
        <end position="192"/>
    </location>
</feature>
<dbReference type="InParanoid" id="A0A6P3ZJS1"/>
<sequence length="416" mass="48661">MKWGRRKLHPPPSPPSSSRPSLISHVFPMSWISKFKQKSATTSEQKPRKANYKGKWNSPTLMSSPKYACKDNGGGFYGLEDDDAYWRLSFREDGAEGKKDRGVSQSVWYDSDDGDEFQVPSSSCRNCRVNAVKVSEREEKQKLNGMHRCKKEKETGLRTPRSRNEKEWKLRKAKRGATEKKPEFRREQGKAEKGSTKCVEQDILEMEDFTGICRQEKEKFLPIDSDTKKKHHYVSPTDSRNPILNQPISEEQMSSNWKILKQQKMEEIKSRSEEHRKSLHISREFQRRKTKVNNKVRVYSPRTTSRVEICKIKALEDMKKAKLKMKKETKERTVQLKNGLDSCAVVKCSYDPQQDFRDSMIEMIMEKGINQPEELEELLACYLTLNSDEYHDLIIKVFRQVWFELNQSSYGTEFTE</sequence>
<keyword evidence="9" id="KW-1185">Reference proteome</keyword>
<dbReference type="PANTHER" id="PTHR33057:SF82">
    <property type="entry name" value="TRANSCRIPTION REPRESSOR OFP5"/>
    <property type="match status" value="1"/>
</dbReference>
<dbReference type="PROSITE" id="PS51754">
    <property type="entry name" value="OVATE"/>
    <property type="match status" value="1"/>
</dbReference>
<feature type="compositionally biased region" description="Basic and acidic residues" evidence="7">
    <location>
        <begin position="151"/>
        <end position="192"/>
    </location>
</feature>
<evidence type="ECO:0000256" key="7">
    <source>
        <dbReference type="SAM" id="MobiDB-lite"/>
    </source>
</evidence>
<feature type="region of interest" description="Disordered" evidence="7">
    <location>
        <begin position="37"/>
        <end position="57"/>
    </location>
</feature>
<dbReference type="FunCoup" id="A0A6P3ZJS1">
    <property type="interactions" value="27"/>
</dbReference>
<dbReference type="AlphaFoldDB" id="A0A6P3ZJS1"/>
<dbReference type="GO" id="GO:0005634">
    <property type="term" value="C:nucleus"/>
    <property type="evidence" value="ECO:0007669"/>
    <property type="project" value="UniProtKB-SubCell"/>
</dbReference>
<evidence type="ECO:0000256" key="2">
    <source>
        <dbReference type="ARBA" id="ARBA00022491"/>
    </source>
</evidence>
<evidence type="ECO:0000313" key="10">
    <source>
        <dbReference type="RefSeq" id="XP_015875334.1"/>
    </source>
</evidence>
<keyword evidence="5 6" id="KW-0539">Nucleus</keyword>
<evidence type="ECO:0000256" key="4">
    <source>
        <dbReference type="ARBA" id="ARBA00023163"/>
    </source>
</evidence>
<evidence type="ECO:0000256" key="6">
    <source>
        <dbReference type="RuleBase" id="RU367028"/>
    </source>
</evidence>
<keyword evidence="2 6" id="KW-0678">Repressor</keyword>
<keyword evidence="4 6" id="KW-0804">Transcription</keyword>
<gene>
    <name evidence="10" type="primary">LOC107412133</name>
</gene>
<dbReference type="GO" id="GO:0045892">
    <property type="term" value="P:negative regulation of DNA-templated transcription"/>
    <property type="evidence" value="ECO:0007669"/>
    <property type="project" value="UniProtKB-UniRule"/>
</dbReference>
<dbReference type="KEGG" id="zju:107412133"/>
<evidence type="ECO:0000256" key="5">
    <source>
        <dbReference type="ARBA" id="ARBA00023242"/>
    </source>
</evidence>
<protein>
    <recommendedName>
        <fullName evidence="6">Transcription repressor</fullName>
    </recommendedName>
    <alternativeName>
        <fullName evidence="6">Ovate family protein</fullName>
    </alternativeName>
</protein>
<dbReference type="InterPro" id="IPR006458">
    <property type="entry name" value="Ovate_C"/>
</dbReference>
<dbReference type="Proteomes" id="UP001652623">
    <property type="component" value="Chromosome 1"/>
</dbReference>
<evidence type="ECO:0000313" key="9">
    <source>
        <dbReference type="Proteomes" id="UP001652623"/>
    </source>
</evidence>
<name>A0A6P3ZJS1_ZIZJJ</name>
<dbReference type="RefSeq" id="XP_015875334.1">
    <property type="nucleotide sequence ID" value="XM_016019848.4"/>
</dbReference>
<keyword evidence="3 6" id="KW-0805">Transcription regulation</keyword>
<comment type="function">
    <text evidence="6">Transcriptional repressor that regulates multiple aspects of plant growth and development.</text>
</comment>
<accession>A0A6P3ZJS1</accession>
<proteinExistence type="predicted"/>
<dbReference type="GeneID" id="107412133"/>
<organism evidence="9 10">
    <name type="scientific">Ziziphus jujuba</name>
    <name type="common">Chinese jujube</name>
    <name type="synonym">Ziziphus sativa</name>
    <dbReference type="NCBI Taxonomy" id="326968"/>
    <lineage>
        <taxon>Eukaryota</taxon>
        <taxon>Viridiplantae</taxon>
        <taxon>Streptophyta</taxon>
        <taxon>Embryophyta</taxon>
        <taxon>Tracheophyta</taxon>
        <taxon>Spermatophyta</taxon>
        <taxon>Magnoliopsida</taxon>
        <taxon>eudicotyledons</taxon>
        <taxon>Gunneridae</taxon>
        <taxon>Pentapetalae</taxon>
        <taxon>rosids</taxon>
        <taxon>fabids</taxon>
        <taxon>Rosales</taxon>
        <taxon>Rhamnaceae</taxon>
        <taxon>Paliureae</taxon>
        <taxon>Ziziphus</taxon>
    </lineage>
</organism>
<feature type="domain" description="OVATE" evidence="8">
    <location>
        <begin position="345"/>
        <end position="404"/>
    </location>
</feature>
<dbReference type="PANTHER" id="PTHR33057">
    <property type="entry name" value="TRANSCRIPTION REPRESSOR OFP7-RELATED"/>
    <property type="match status" value="1"/>
</dbReference>
<dbReference type="NCBIfam" id="TIGR01568">
    <property type="entry name" value="A_thal_3678"/>
    <property type="match status" value="1"/>
</dbReference>
<reference evidence="10" key="2">
    <citation type="submission" date="2025-08" db="UniProtKB">
        <authorList>
            <consortium name="RefSeq"/>
        </authorList>
    </citation>
    <scope>IDENTIFICATION</scope>
    <source>
        <tissue evidence="10">Seedling</tissue>
    </source>
</reference>
<comment type="subcellular location">
    <subcellularLocation>
        <location evidence="1 6">Nucleus</location>
    </subcellularLocation>
</comment>
<dbReference type="InterPro" id="IPR038933">
    <property type="entry name" value="Ovate"/>
</dbReference>
<feature type="region of interest" description="Disordered" evidence="7">
    <location>
        <begin position="1"/>
        <end position="22"/>
    </location>
</feature>
<dbReference type="Pfam" id="PF04844">
    <property type="entry name" value="Ovate"/>
    <property type="match status" value="1"/>
</dbReference>
<reference evidence="9" key="1">
    <citation type="submission" date="2025-05" db="UniProtKB">
        <authorList>
            <consortium name="RefSeq"/>
        </authorList>
    </citation>
    <scope>NUCLEOTIDE SEQUENCE [LARGE SCALE GENOMIC DNA]</scope>
</reference>
<evidence type="ECO:0000256" key="3">
    <source>
        <dbReference type="ARBA" id="ARBA00023015"/>
    </source>
</evidence>
<evidence type="ECO:0000259" key="8">
    <source>
        <dbReference type="PROSITE" id="PS51754"/>
    </source>
</evidence>
<evidence type="ECO:0000256" key="1">
    <source>
        <dbReference type="ARBA" id="ARBA00004123"/>
    </source>
</evidence>